<feature type="compositionally biased region" description="Basic and acidic residues" evidence="1">
    <location>
        <begin position="1"/>
        <end position="13"/>
    </location>
</feature>
<dbReference type="EMBL" id="JAKLUA010000001">
    <property type="protein sequence ID" value="MCG2665881.1"/>
    <property type="molecule type" value="Genomic_DNA"/>
</dbReference>
<sequence>MSEVEQSRDDAGRFEGGSEQLFGREAELVSAGYTVRKDDAPSDEIGSDETSLREAADTLAATEDESLPVMELLEAQGKLDPNEALTAEQASDDFTAAASDIASYVEGADLSKFAEEVDQARLKQFKADPKSAAKFGFDENDVRSLEAKQVGEQQQAQQPIQQSAETAPNVEGLDPEVAKAMQHPQVRQAIEDELGKADAAKQQYAQALTAATQFAQANLIDHLPELAEIPVDRWAEAISILNQADPQRVQRAMGVLQRVDTLQRTSAEWQQRQAIEQQQQFQARYQEYNRQADEVLGPMTHAEKSAMAEELVSYVGELGVTREALLHEAKTNLALHHPAFQRMAADALRYRAIKNAPKAVVRADLPPVQKPGYAGAVRNTGKSSTLAALEKQFAAATGDRQLRIAAEILGLRE</sequence>
<comment type="caution">
    <text evidence="2">The sequence shown here is derived from an EMBL/GenBank/DDBJ whole genome shotgun (WGS) entry which is preliminary data.</text>
</comment>
<feature type="region of interest" description="Disordered" evidence="1">
    <location>
        <begin position="1"/>
        <end position="53"/>
    </location>
</feature>
<feature type="region of interest" description="Disordered" evidence="1">
    <location>
        <begin position="148"/>
        <end position="167"/>
    </location>
</feature>
<feature type="compositionally biased region" description="Low complexity" evidence="1">
    <location>
        <begin position="148"/>
        <end position="165"/>
    </location>
</feature>
<evidence type="ECO:0000256" key="1">
    <source>
        <dbReference type="SAM" id="MobiDB-lite"/>
    </source>
</evidence>
<gene>
    <name evidence="2" type="ORF">L6637_02905</name>
</gene>
<proteinExistence type="predicted"/>
<protein>
    <submittedName>
        <fullName evidence="2">Uncharacterized protein</fullName>
    </submittedName>
</protein>
<organism evidence="2 3">
    <name type="scientific">Bradyrhizobium zhengyangense</name>
    <dbReference type="NCBI Taxonomy" id="2911009"/>
    <lineage>
        <taxon>Bacteria</taxon>
        <taxon>Pseudomonadati</taxon>
        <taxon>Pseudomonadota</taxon>
        <taxon>Alphaproteobacteria</taxon>
        <taxon>Hyphomicrobiales</taxon>
        <taxon>Nitrobacteraceae</taxon>
        <taxon>Bradyrhizobium</taxon>
    </lineage>
</organism>
<reference evidence="2" key="1">
    <citation type="submission" date="2022-01" db="EMBL/GenBank/DDBJ databases">
        <title>Genome sequnece data of strain Bradyrhizobium sp. nov.</title>
        <authorList>
            <person name="Zhang J."/>
        </authorList>
    </citation>
    <scope>NUCLEOTIDE SEQUENCE</scope>
    <source>
        <strain evidence="2">WYCCWR 12774</strain>
    </source>
</reference>
<dbReference type="RefSeq" id="WP_237869090.1">
    <property type="nucleotide sequence ID" value="NZ_JAKLUA010000001.1"/>
</dbReference>
<keyword evidence="3" id="KW-1185">Reference proteome</keyword>
<evidence type="ECO:0000313" key="2">
    <source>
        <dbReference type="EMBL" id="MCG2665881.1"/>
    </source>
</evidence>
<accession>A0ABS9LFV9</accession>
<dbReference type="Proteomes" id="UP001139012">
    <property type="component" value="Unassembled WGS sequence"/>
</dbReference>
<name>A0ABS9LFV9_9BRAD</name>
<evidence type="ECO:0000313" key="3">
    <source>
        <dbReference type="Proteomes" id="UP001139012"/>
    </source>
</evidence>